<evidence type="ECO:0000256" key="8">
    <source>
        <dbReference type="ARBA" id="ARBA00023170"/>
    </source>
</evidence>
<evidence type="ECO:0000313" key="11">
    <source>
        <dbReference type="EMBL" id="EEZ99427.1"/>
    </source>
</evidence>
<dbReference type="GO" id="GO:0050911">
    <property type="term" value="P:detection of chemical stimulus involved in sensory perception of smell"/>
    <property type="evidence" value="ECO:0000318"/>
    <property type="project" value="GO_Central"/>
</dbReference>
<keyword evidence="4 10" id="KW-0812">Transmembrane</keyword>
<dbReference type="GO" id="GO:0005549">
    <property type="term" value="F:odorant binding"/>
    <property type="evidence" value="ECO:0007669"/>
    <property type="project" value="InterPro"/>
</dbReference>
<evidence type="ECO:0000256" key="2">
    <source>
        <dbReference type="ARBA" id="ARBA00022475"/>
    </source>
</evidence>
<dbReference type="AlphaFoldDB" id="D6WBN9"/>
<dbReference type="EMBL" id="KQ971311">
    <property type="protein sequence ID" value="EEZ99427.1"/>
    <property type="molecule type" value="Genomic_DNA"/>
</dbReference>
<name>D6WBN9_TRICA</name>
<keyword evidence="3 10" id="KW-0716">Sensory transduction</keyword>
<keyword evidence="9 10" id="KW-0807">Transducer</keyword>
<feature type="transmembrane region" description="Helical" evidence="10">
    <location>
        <begin position="168"/>
        <end position="190"/>
    </location>
</feature>
<keyword evidence="6 10" id="KW-1133">Transmembrane helix</keyword>
<keyword evidence="8 10" id="KW-0675">Receptor</keyword>
<feature type="transmembrane region" description="Helical" evidence="10">
    <location>
        <begin position="287"/>
        <end position="304"/>
    </location>
</feature>
<organism evidence="11 12">
    <name type="scientific">Tribolium castaneum</name>
    <name type="common">Red flour beetle</name>
    <dbReference type="NCBI Taxonomy" id="7070"/>
    <lineage>
        <taxon>Eukaryota</taxon>
        <taxon>Metazoa</taxon>
        <taxon>Ecdysozoa</taxon>
        <taxon>Arthropoda</taxon>
        <taxon>Hexapoda</taxon>
        <taxon>Insecta</taxon>
        <taxon>Pterygota</taxon>
        <taxon>Neoptera</taxon>
        <taxon>Endopterygota</taxon>
        <taxon>Coleoptera</taxon>
        <taxon>Polyphaga</taxon>
        <taxon>Cucujiformia</taxon>
        <taxon>Tenebrionidae</taxon>
        <taxon>Tenebrionidae incertae sedis</taxon>
        <taxon>Tribolium</taxon>
    </lineage>
</organism>
<dbReference type="GO" id="GO:0007165">
    <property type="term" value="P:signal transduction"/>
    <property type="evidence" value="ECO:0007669"/>
    <property type="project" value="UniProtKB-KW"/>
</dbReference>
<evidence type="ECO:0000256" key="4">
    <source>
        <dbReference type="ARBA" id="ARBA00022692"/>
    </source>
</evidence>
<dbReference type="InterPro" id="IPR004117">
    <property type="entry name" value="7tm6_olfct_rcpt"/>
</dbReference>
<comment type="subcellular location">
    <subcellularLocation>
        <location evidence="1 10">Cell membrane</location>
        <topology evidence="1 10">Multi-pass membrane protein</topology>
    </subcellularLocation>
</comment>
<dbReference type="GO" id="GO:0005886">
    <property type="term" value="C:plasma membrane"/>
    <property type="evidence" value="ECO:0000318"/>
    <property type="project" value="GO_Central"/>
</dbReference>
<feature type="transmembrane region" description="Helical" evidence="10">
    <location>
        <begin position="42"/>
        <end position="61"/>
    </location>
</feature>
<evidence type="ECO:0000256" key="6">
    <source>
        <dbReference type="ARBA" id="ARBA00022989"/>
    </source>
</evidence>
<evidence type="ECO:0000256" key="5">
    <source>
        <dbReference type="ARBA" id="ARBA00022725"/>
    </source>
</evidence>
<evidence type="ECO:0000256" key="7">
    <source>
        <dbReference type="ARBA" id="ARBA00023136"/>
    </source>
</evidence>
<evidence type="ECO:0000256" key="3">
    <source>
        <dbReference type="ARBA" id="ARBA00022606"/>
    </source>
</evidence>
<feature type="transmembrane region" description="Helical" evidence="10">
    <location>
        <begin position="67"/>
        <end position="84"/>
    </location>
</feature>
<gene>
    <name evidence="11" type="primary">Or324</name>
    <name evidence="11" type="ORF">TcasGA2_TC030434</name>
</gene>
<feature type="transmembrane region" description="Helical" evidence="10">
    <location>
        <begin position="12"/>
        <end position="30"/>
    </location>
</feature>
<reference evidence="11 12" key="2">
    <citation type="journal article" date="2010" name="Nucleic Acids Res.">
        <title>BeetleBase in 2010: revisions to provide comprehensive genomic information for Tribolium castaneum.</title>
        <authorList>
            <person name="Kim H.S."/>
            <person name="Murphy T."/>
            <person name="Xia J."/>
            <person name="Caragea D."/>
            <person name="Park Y."/>
            <person name="Beeman R.W."/>
            <person name="Lorenzen M.D."/>
            <person name="Butcher S."/>
            <person name="Manak J.R."/>
            <person name="Brown S.J."/>
        </authorList>
    </citation>
    <scope>GENOME REANNOTATION</scope>
    <source>
        <strain evidence="11 12">Georgia GA2</strain>
    </source>
</reference>
<dbReference type="PANTHER" id="PTHR21137:SF35">
    <property type="entry name" value="ODORANT RECEPTOR 19A-RELATED"/>
    <property type="match status" value="1"/>
</dbReference>
<keyword evidence="2" id="KW-1003">Cell membrane</keyword>
<evidence type="ECO:0000313" key="12">
    <source>
        <dbReference type="Proteomes" id="UP000007266"/>
    </source>
</evidence>
<dbReference type="GO" id="GO:0004984">
    <property type="term" value="F:olfactory receptor activity"/>
    <property type="evidence" value="ECO:0000318"/>
    <property type="project" value="GO_Central"/>
</dbReference>
<proteinExistence type="inferred from homology"/>
<reference evidence="11 12" key="1">
    <citation type="journal article" date="2008" name="Nature">
        <title>The genome of the model beetle and pest Tribolium castaneum.</title>
        <authorList>
            <consortium name="Tribolium Genome Sequencing Consortium"/>
            <person name="Richards S."/>
            <person name="Gibbs R.A."/>
            <person name="Weinstock G.M."/>
            <person name="Brown S.J."/>
            <person name="Denell R."/>
            <person name="Beeman R.W."/>
            <person name="Gibbs R."/>
            <person name="Beeman R.W."/>
            <person name="Brown S.J."/>
            <person name="Bucher G."/>
            <person name="Friedrich M."/>
            <person name="Grimmelikhuijzen C.J."/>
            <person name="Klingler M."/>
            <person name="Lorenzen M."/>
            <person name="Richards S."/>
            <person name="Roth S."/>
            <person name="Schroder R."/>
            <person name="Tautz D."/>
            <person name="Zdobnov E.M."/>
            <person name="Muzny D."/>
            <person name="Gibbs R.A."/>
            <person name="Weinstock G.M."/>
            <person name="Attaway T."/>
            <person name="Bell S."/>
            <person name="Buhay C.J."/>
            <person name="Chandrabose M.N."/>
            <person name="Chavez D."/>
            <person name="Clerk-Blankenburg K.P."/>
            <person name="Cree A."/>
            <person name="Dao M."/>
            <person name="Davis C."/>
            <person name="Chacko J."/>
            <person name="Dinh H."/>
            <person name="Dugan-Rocha S."/>
            <person name="Fowler G."/>
            <person name="Garner T.T."/>
            <person name="Garnes J."/>
            <person name="Gnirke A."/>
            <person name="Hawes A."/>
            <person name="Hernandez J."/>
            <person name="Hines S."/>
            <person name="Holder M."/>
            <person name="Hume J."/>
            <person name="Jhangiani S.N."/>
            <person name="Joshi V."/>
            <person name="Khan Z.M."/>
            <person name="Jackson L."/>
            <person name="Kovar C."/>
            <person name="Kowis A."/>
            <person name="Lee S."/>
            <person name="Lewis L.R."/>
            <person name="Margolis J."/>
            <person name="Morgan M."/>
            <person name="Nazareth L.V."/>
            <person name="Nguyen N."/>
            <person name="Okwuonu G."/>
            <person name="Parker D."/>
            <person name="Richards S."/>
            <person name="Ruiz S.J."/>
            <person name="Santibanez J."/>
            <person name="Savard J."/>
            <person name="Scherer S.E."/>
            <person name="Schneider B."/>
            <person name="Sodergren E."/>
            <person name="Tautz D."/>
            <person name="Vattahil S."/>
            <person name="Villasana D."/>
            <person name="White C.S."/>
            <person name="Wright R."/>
            <person name="Park Y."/>
            <person name="Beeman R.W."/>
            <person name="Lord J."/>
            <person name="Oppert B."/>
            <person name="Lorenzen M."/>
            <person name="Brown S."/>
            <person name="Wang L."/>
            <person name="Savard J."/>
            <person name="Tautz D."/>
            <person name="Richards S."/>
            <person name="Weinstock G."/>
            <person name="Gibbs R.A."/>
            <person name="Liu Y."/>
            <person name="Worley K."/>
            <person name="Weinstock G."/>
            <person name="Elsik C.G."/>
            <person name="Reese J.T."/>
            <person name="Elhaik E."/>
            <person name="Landan G."/>
            <person name="Graur D."/>
            <person name="Arensburger P."/>
            <person name="Atkinson P."/>
            <person name="Beeman R.W."/>
            <person name="Beidler J."/>
            <person name="Brown S.J."/>
            <person name="Demuth J.P."/>
            <person name="Drury D.W."/>
            <person name="Du Y.Z."/>
            <person name="Fujiwara H."/>
            <person name="Lorenzen M."/>
            <person name="Maselli V."/>
            <person name="Osanai M."/>
            <person name="Park Y."/>
            <person name="Robertson H.M."/>
            <person name="Tu Z."/>
            <person name="Wang J.J."/>
            <person name="Wang S."/>
            <person name="Richards S."/>
            <person name="Song H."/>
            <person name="Zhang L."/>
            <person name="Sodergren E."/>
            <person name="Werner D."/>
            <person name="Stanke M."/>
            <person name="Morgenstern B."/>
            <person name="Solovyev V."/>
            <person name="Kosarev P."/>
            <person name="Brown G."/>
            <person name="Chen H.C."/>
            <person name="Ermolaeva O."/>
            <person name="Hlavina W."/>
            <person name="Kapustin Y."/>
            <person name="Kiryutin B."/>
            <person name="Kitts P."/>
            <person name="Maglott D."/>
            <person name="Pruitt K."/>
            <person name="Sapojnikov V."/>
            <person name="Souvorov A."/>
            <person name="Mackey A.J."/>
            <person name="Waterhouse R.M."/>
            <person name="Wyder S."/>
            <person name="Zdobnov E.M."/>
            <person name="Zdobnov E.M."/>
            <person name="Wyder S."/>
            <person name="Kriventseva E.V."/>
            <person name="Kadowaki T."/>
            <person name="Bork P."/>
            <person name="Aranda M."/>
            <person name="Bao R."/>
            <person name="Beermann A."/>
            <person name="Berns N."/>
            <person name="Bolognesi R."/>
            <person name="Bonneton F."/>
            <person name="Bopp D."/>
            <person name="Brown S.J."/>
            <person name="Bucher G."/>
            <person name="Butts T."/>
            <person name="Chaumot A."/>
            <person name="Denell R.E."/>
            <person name="Ferrier D.E."/>
            <person name="Friedrich M."/>
            <person name="Gordon C.M."/>
            <person name="Jindra M."/>
            <person name="Klingler M."/>
            <person name="Lan Q."/>
            <person name="Lattorff H.M."/>
            <person name="Laudet V."/>
            <person name="von Levetsow C."/>
            <person name="Liu Z."/>
            <person name="Lutz R."/>
            <person name="Lynch J.A."/>
            <person name="da Fonseca R.N."/>
            <person name="Posnien N."/>
            <person name="Reuter R."/>
            <person name="Roth S."/>
            <person name="Savard J."/>
            <person name="Schinko J.B."/>
            <person name="Schmitt C."/>
            <person name="Schoppmeier M."/>
            <person name="Schroder R."/>
            <person name="Shippy T.D."/>
            <person name="Simonnet F."/>
            <person name="Marques-Souza H."/>
            <person name="Tautz D."/>
            <person name="Tomoyasu Y."/>
            <person name="Trauner J."/>
            <person name="Van der Zee M."/>
            <person name="Vervoort M."/>
            <person name="Wittkopp N."/>
            <person name="Wimmer E.A."/>
            <person name="Yang X."/>
            <person name="Jones A.K."/>
            <person name="Sattelle D.B."/>
            <person name="Ebert P.R."/>
            <person name="Nelson D."/>
            <person name="Scott J.G."/>
            <person name="Beeman R.W."/>
            <person name="Muthukrishnan S."/>
            <person name="Kramer K.J."/>
            <person name="Arakane Y."/>
            <person name="Beeman R.W."/>
            <person name="Zhu Q."/>
            <person name="Hogenkamp D."/>
            <person name="Dixit R."/>
            <person name="Oppert B."/>
            <person name="Jiang H."/>
            <person name="Zou Z."/>
            <person name="Marshall J."/>
            <person name="Elpidina E."/>
            <person name="Vinokurov K."/>
            <person name="Oppert C."/>
            <person name="Zou Z."/>
            <person name="Evans J."/>
            <person name="Lu Z."/>
            <person name="Zhao P."/>
            <person name="Sumathipala N."/>
            <person name="Altincicek B."/>
            <person name="Vilcinskas A."/>
            <person name="Williams M."/>
            <person name="Hultmark D."/>
            <person name="Hetru C."/>
            <person name="Jiang H."/>
            <person name="Grimmelikhuijzen C.J."/>
            <person name="Hauser F."/>
            <person name="Cazzamali G."/>
            <person name="Williamson M."/>
            <person name="Park Y."/>
            <person name="Li B."/>
            <person name="Tanaka Y."/>
            <person name="Predel R."/>
            <person name="Neupert S."/>
            <person name="Schachtner J."/>
            <person name="Verleyen P."/>
            <person name="Raible F."/>
            <person name="Bork P."/>
            <person name="Friedrich M."/>
            <person name="Walden K.K."/>
            <person name="Robertson H.M."/>
            <person name="Angeli S."/>
            <person name="Foret S."/>
            <person name="Bucher G."/>
            <person name="Schuetz S."/>
            <person name="Maleszka R."/>
            <person name="Wimmer E.A."/>
            <person name="Beeman R.W."/>
            <person name="Lorenzen M."/>
            <person name="Tomoyasu Y."/>
            <person name="Miller S.C."/>
            <person name="Grossmann D."/>
            <person name="Bucher G."/>
        </authorList>
    </citation>
    <scope>NUCLEOTIDE SEQUENCE [LARGE SCALE GENOMIC DNA]</scope>
    <source>
        <strain evidence="11 12">Georgia GA2</strain>
    </source>
</reference>
<evidence type="ECO:0000256" key="10">
    <source>
        <dbReference type="RuleBase" id="RU351113"/>
    </source>
</evidence>
<keyword evidence="12" id="KW-1185">Reference proteome</keyword>
<keyword evidence="7 10" id="KW-0472">Membrane</keyword>
<dbReference type="Pfam" id="PF02949">
    <property type="entry name" value="7tm_6"/>
    <property type="match status" value="1"/>
</dbReference>
<keyword evidence="5 10" id="KW-0552">Olfaction</keyword>
<comment type="similarity">
    <text evidence="10">Belongs to the insect chemoreceptor superfamily. Heteromeric odorant receptor channel (TC 1.A.69) family.</text>
</comment>
<protein>
    <recommendedName>
        <fullName evidence="10">Odorant receptor</fullName>
    </recommendedName>
</protein>
<sequence length="387" mass="45494">MNIKFLDKSGGFSMAVVYFVAEGVFHIKFIRLYTYSALISNSLGFLFMLYQFIVGAESLYIIKYGPVLTGCTYVLVSLWGILFLRKTEEFKQEFHFWSEHNASKEIQNRIKQHINSVTVYVILNIVLAFTAGTSLILPNKDEIHYHYFIKKLSELDTIPRGINETCYYFYKINFVLMFPIMTVNSNRLLYFSRKFNFQVKLLVERIETMAKDYNVNDPNLFYNVRYQNDVKQKLKIFIRRQAYIAQYVAKMNKFLAPFIIMFAISATLLGISVLLLLVTATIYYNKYQLILCGAIYISTLFCAIEATETVEMESVEIYNALLAQPWYSWNNANRKTFIIFLKNCEKPIQITKFSDIFYFNYDWGISVFKKVYSLGSVFFNLRQYIDK</sequence>
<dbReference type="HOGENOM" id="CLU_059644_0_0_1"/>
<evidence type="ECO:0000256" key="9">
    <source>
        <dbReference type="ARBA" id="ARBA00023224"/>
    </source>
</evidence>
<evidence type="ECO:0000256" key="1">
    <source>
        <dbReference type="ARBA" id="ARBA00004651"/>
    </source>
</evidence>
<dbReference type="PANTHER" id="PTHR21137">
    <property type="entry name" value="ODORANT RECEPTOR"/>
    <property type="match status" value="1"/>
</dbReference>
<dbReference type="Proteomes" id="UP000007266">
    <property type="component" value="Linkage group 2"/>
</dbReference>
<accession>D6WBN9</accession>
<feature type="transmembrane region" description="Helical" evidence="10">
    <location>
        <begin position="117"/>
        <end position="137"/>
    </location>
</feature>
<feature type="transmembrane region" description="Helical" evidence="10">
    <location>
        <begin position="254"/>
        <end position="281"/>
    </location>
</feature>
<dbReference type="PhylomeDB" id="D6WBN9"/>